<organism evidence="5 6">
    <name type="scientific">Curtobacterium luteum</name>
    <dbReference type="NCBI Taxonomy" id="33881"/>
    <lineage>
        <taxon>Bacteria</taxon>
        <taxon>Bacillati</taxon>
        <taxon>Actinomycetota</taxon>
        <taxon>Actinomycetes</taxon>
        <taxon>Micrococcales</taxon>
        <taxon>Microbacteriaceae</taxon>
        <taxon>Curtobacterium</taxon>
    </lineage>
</organism>
<dbReference type="Pfam" id="PF00392">
    <property type="entry name" value="GntR"/>
    <property type="match status" value="1"/>
</dbReference>
<dbReference type="Proteomes" id="UP000078252">
    <property type="component" value="Unassembled WGS sequence"/>
</dbReference>
<dbReference type="Gene3D" id="1.20.120.530">
    <property type="entry name" value="GntR ligand-binding domain-like"/>
    <property type="match status" value="1"/>
</dbReference>
<dbReference type="AlphaFoldDB" id="A0A175S066"/>
<dbReference type="PRINTS" id="PR00033">
    <property type="entry name" value="HTHASNC"/>
</dbReference>
<dbReference type="SMART" id="SM00895">
    <property type="entry name" value="FCD"/>
    <property type="match status" value="1"/>
</dbReference>
<dbReference type="GO" id="GO:0043565">
    <property type="term" value="F:sequence-specific DNA binding"/>
    <property type="evidence" value="ECO:0007669"/>
    <property type="project" value="InterPro"/>
</dbReference>
<evidence type="ECO:0000256" key="1">
    <source>
        <dbReference type="ARBA" id="ARBA00023015"/>
    </source>
</evidence>
<evidence type="ECO:0000313" key="6">
    <source>
        <dbReference type="Proteomes" id="UP000078252"/>
    </source>
</evidence>
<keyword evidence="1" id="KW-0805">Transcription regulation</keyword>
<dbReference type="Pfam" id="PF07729">
    <property type="entry name" value="FCD"/>
    <property type="match status" value="1"/>
</dbReference>
<evidence type="ECO:0000256" key="3">
    <source>
        <dbReference type="ARBA" id="ARBA00023163"/>
    </source>
</evidence>
<dbReference type="InterPro" id="IPR000485">
    <property type="entry name" value="AsnC-type_HTH_dom"/>
</dbReference>
<feature type="domain" description="HTH gntR-type" evidence="4">
    <location>
        <begin position="16"/>
        <end position="83"/>
    </location>
</feature>
<dbReference type="GO" id="GO:0003700">
    <property type="term" value="F:DNA-binding transcription factor activity"/>
    <property type="evidence" value="ECO:0007669"/>
    <property type="project" value="InterPro"/>
</dbReference>
<name>A0A175S066_9MICO</name>
<accession>A0A175S066</accession>
<keyword evidence="3" id="KW-0804">Transcription</keyword>
<comment type="caution">
    <text evidence="5">The sequence shown here is derived from an EMBL/GenBank/DDBJ whole genome shotgun (WGS) entry which is preliminary data.</text>
</comment>
<dbReference type="PATRIC" id="fig|33881.3.peg.983"/>
<dbReference type="InterPro" id="IPR011711">
    <property type="entry name" value="GntR_C"/>
</dbReference>
<dbReference type="SUPFAM" id="SSF48008">
    <property type="entry name" value="GntR ligand-binding domain-like"/>
    <property type="match status" value="1"/>
</dbReference>
<dbReference type="RefSeq" id="WP_058724770.1">
    <property type="nucleotide sequence ID" value="NZ_LDQC01000022.1"/>
</dbReference>
<dbReference type="PANTHER" id="PTHR43537:SF51">
    <property type="entry name" value="HTH-TYPE TRANSCRIPTIONAL REGULATOR LGOR-RELATED"/>
    <property type="match status" value="1"/>
</dbReference>
<dbReference type="CDD" id="cd07377">
    <property type="entry name" value="WHTH_GntR"/>
    <property type="match status" value="1"/>
</dbReference>
<dbReference type="InterPro" id="IPR000524">
    <property type="entry name" value="Tscrpt_reg_HTH_GntR"/>
</dbReference>
<dbReference type="Gene3D" id="1.10.10.10">
    <property type="entry name" value="Winged helix-like DNA-binding domain superfamily/Winged helix DNA-binding domain"/>
    <property type="match status" value="1"/>
</dbReference>
<sequence>MTSTMAGFGDERITQLGLRDRVYDRVLEFLMGHDVEPGMRLSIDGLARTLGVSPTPVREALVQLERTGLVTREANKGYRVAPPLAGDQLEALFDARLIVESGAVELAARGDVEALRSRLDAALAVQSEVAAEVAAIEVGAVPDDLMARFFRSDWDFHQVLFDATHNPFLEEMSEIITTRVHRMRQIVGGGDDDTSRAVAEHRSILEALAISPSAAVSAMRVHIDAVRVRSRADASHGA</sequence>
<evidence type="ECO:0000313" key="5">
    <source>
        <dbReference type="EMBL" id="KTR09079.1"/>
    </source>
</evidence>
<protein>
    <submittedName>
        <fullName evidence="5">GntR family transcriptional regulator</fullName>
    </submittedName>
</protein>
<dbReference type="SUPFAM" id="SSF46785">
    <property type="entry name" value="Winged helix' DNA-binding domain"/>
    <property type="match status" value="1"/>
</dbReference>
<evidence type="ECO:0000259" key="4">
    <source>
        <dbReference type="PROSITE" id="PS50949"/>
    </source>
</evidence>
<dbReference type="InterPro" id="IPR036390">
    <property type="entry name" value="WH_DNA-bd_sf"/>
</dbReference>
<evidence type="ECO:0000256" key="2">
    <source>
        <dbReference type="ARBA" id="ARBA00023125"/>
    </source>
</evidence>
<proteinExistence type="predicted"/>
<dbReference type="STRING" id="33881.NS184_03585"/>
<keyword evidence="2" id="KW-0238">DNA-binding</keyword>
<dbReference type="InterPro" id="IPR036388">
    <property type="entry name" value="WH-like_DNA-bd_sf"/>
</dbReference>
<dbReference type="OrthoDB" id="3289286at2"/>
<dbReference type="PANTHER" id="PTHR43537">
    <property type="entry name" value="TRANSCRIPTIONAL REGULATOR, GNTR FAMILY"/>
    <property type="match status" value="1"/>
</dbReference>
<dbReference type="EMBL" id="LDQC01000022">
    <property type="protein sequence ID" value="KTR09079.1"/>
    <property type="molecule type" value="Genomic_DNA"/>
</dbReference>
<gene>
    <name evidence="5" type="ORF">NS184_03585</name>
</gene>
<dbReference type="InterPro" id="IPR008920">
    <property type="entry name" value="TF_FadR/GntR_C"/>
</dbReference>
<reference evidence="5 6" key="1">
    <citation type="journal article" date="2016" name="Front. Microbiol.">
        <title>Genomic Resource of Rice Seed Associated Bacteria.</title>
        <authorList>
            <person name="Midha S."/>
            <person name="Bansal K."/>
            <person name="Sharma S."/>
            <person name="Kumar N."/>
            <person name="Patil P.P."/>
            <person name="Chaudhry V."/>
            <person name="Patil P.B."/>
        </authorList>
    </citation>
    <scope>NUCLEOTIDE SEQUENCE [LARGE SCALE GENOMIC DNA]</scope>
    <source>
        <strain evidence="5 6">NS184</strain>
    </source>
</reference>
<dbReference type="SMART" id="SM00345">
    <property type="entry name" value="HTH_GNTR"/>
    <property type="match status" value="1"/>
</dbReference>
<dbReference type="PROSITE" id="PS50949">
    <property type="entry name" value="HTH_GNTR"/>
    <property type="match status" value="1"/>
</dbReference>